<comment type="caution">
    <text evidence="1">The sequence shown here is derived from an EMBL/GenBank/DDBJ whole genome shotgun (WGS) entry which is preliminary data.</text>
</comment>
<evidence type="ECO:0000313" key="2">
    <source>
        <dbReference type="Proteomes" id="UP001595773"/>
    </source>
</evidence>
<dbReference type="Proteomes" id="UP001595773">
    <property type="component" value="Unassembled WGS sequence"/>
</dbReference>
<keyword evidence="2" id="KW-1185">Reference proteome</keyword>
<organism evidence="1 2">
    <name type="scientific">Arthrobacter cryoconiti</name>
    <dbReference type="NCBI Taxonomy" id="748907"/>
    <lineage>
        <taxon>Bacteria</taxon>
        <taxon>Bacillati</taxon>
        <taxon>Actinomycetota</taxon>
        <taxon>Actinomycetes</taxon>
        <taxon>Micrococcales</taxon>
        <taxon>Micrococcaceae</taxon>
        <taxon>Arthrobacter</taxon>
    </lineage>
</organism>
<accession>A0ABV8R1H2</accession>
<dbReference type="RefSeq" id="WP_230068231.1">
    <property type="nucleotide sequence ID" value="NZ_BAABLL010000017.1"/>
</dbReference>
<name>A0ABV8R1H2_9MICC</name>
<proteinExistence type="predicted"/>
<sequence>MTSPLKAGSPADLLAFVPVQLGFWPENSLVLISMQGKLLRAVLRADLPPVGSNTAETALALSAMISSDVEADAYLGAIYAPAMGDASENASHYRELISDLELALPHELHQMFIVSGGMVLNMAEGSAFSVEEIHSSPMALEFMMMGRGYAPDSTTMIPTAPELPHSDLKILAKVQGAFNEEVDEGVESVKNIWHSCPEVNELDHGGYLILLASVQNRECRDAALATIMSAERIPEGDEDTMAKFLIGSPEVTPDWERAAGFVKVLHNLLTIATGRFRLAPLTMMGVIEWYKGHGTYCNSYLSEALAIDPDYRLAVLMNELNIAGYICPWATTPETAFPGQ</sequence>
<reference evidence="2" key="1">
    <citation type="journal article" date="2019" name="Int. J. Syst. Evol. Microbiol.">
        <title>The Global Catalogue of Microorganisms (GCM) 10K type strain sequencing project: providing services to taxonomists for standard genome sequencing and annotation.</title>
        <authorList>
            <consortium name="The Broad Institute Genomics Platform"/>
            <consortium name="The Broad Institute Genome Sequencing Center for Infectious Disease"/>
            <person name="Wu L."/>
            <person name="Ma J."/>
        </authorList>
    </citation>
    <scope>NUCLEOTIDE SEQUENCE [LARGE SCALE GENOMIC DNA]</scope>
    <source>
        <strain evidence="2">CGMCC 1.10698</strain>
    </source>
</reference>
<dbReference type="Pfam" id="PF13830">
    <property type="entry name" value="DUF4192"/>
    <property type="match status" value="1"/>
</dbReference>
<dbReference type="EMBL" id="JBHSCQ010000019">
    <property type="protein sequence ID" value="MFC4266334.1"/>
    <property type="molecule type" value="Genomic_DNA"/>
</dbReference>
<evidence type="ECO:0000313" key="1">
    <source>
        <dbReference type="EMBL" id="MFC4266334.1"/>
    </source>
</evidence>
<gene>
    <name evidence="1" type="ORF">ACFOW9_12045</name>
</gene>
<dbReference type="InterPro" id="IPR025447">
    <property type="entry name" value="DUF4192"/>
</dbReference>
<protein>
    <submittedName>
        <fullName evidence="1">DUF4192 family protein</fullName>
    </submittedName>
</protein>